<evidence type="ECO:0000256" key="5">
    <source>
        <dbReference type="PROSITE-ProRule" id="PRU10137"/>
    </source>
</evidence>
<name>A0A9W5TYF6_9BACI</name>
<evidence type="ECO:0000256" key="1">
    <source>
        <dbReference type="ARBA" id="ARBA00022908"/>
    </source>
</evidence>
<dbReference type="RefSeq" id="WP_188725272.1">
    <property type="nucleotide sequence ID" value="NZ_BMJD01000019.1"/>
</dbReference>
<dbReference type="InterPro" id="IPR006119">
    <property type="entry name" value="Resolv_N"/>
</dbReference>
<feature type="domain" description="Resolvase/invertase-type recombinase catalytic" evidence="6">
    <location>
        <begin position="3"/>
        <end position="160"/>
    </location>
</feature>
<sequence>MEKVVGYVRVSTKGQVKDGYSLDYQVEEIKKFCNLKDLELIHIYKDKGISGAKVDEEAMTIERDGLQEMLSDLEHLDTTKVIVLNTSRLWRSDIVKVLIQRELKKNKVDINSIEQPNYSIFNHDPSDFFINGMMELLDQYQRLEITLKLSRGRRRKAQNGGYAGGRATFGYDAKKGSKQLRVNNKQAEVVRELYKLRSDFPSWSLSELAEALNDKGYTTRHNKSFTKVQVKRILDKEDFYKGFYKYGQVTSTGQHVSILDTTRGE</sequence>
<dbReference type="Proteomes" id="UP000621492">
    <property type="component" value="Unassembled WGS sequence"/>
</dbReference>
<dbReference type="PROSITE" id="PS00397">
    <property type="entry name" value="RECOMBINASES_1"/>
    <property type="match status" value="1"/>
</dbReference>
<organism evidence="7 8">
    <name type="scientific">Lentibacillus populi</name>
    <dbReference type="NCBI Taxonomy" id="1827502"/>
    <lineage>
        <taxon>Bacteria</taxon>
        <taxon>Bacillati</taxon>
        <taxon>Bacillota</taxon>
        <taxon>Bacilli</taxon>
        <taxon>Bacillales</taxon>
        <taxon>Bacillaceae</taxon>
        <taxon>Lentibacillus</taxon>
    </lineage>
</organism>
<keyword evidence="2" id="KW-0238">DNA-binding</keyword>
<evidence type="ECO:0000256" key="3">
    <source>
        <dbReference type="ARBA" id="ARBA00023172"/>
    </source>
</evidence>
<evidence type="ECO:0000256" key="2">
    <source>
        <dbReference type="ARBA" id="ARBA00023125"/>
    </source>
</evidence>
<dbReference type="GO" id="GO:0000150">
    <property type="term" value="F:DNA strand exchange activity"/>
    <property type="evidence" value="ECO:0007669"/>
    <property type="project" value="InterPro"/>
</dbReference>
<dbReference type="PANTHER" id="PTHR30461:SF23">
    <property type="entry name" value="DNA RECOMBINASE-RELATED"/>
    <property type="match status" value="1"/>
</dbReference>
<keyword evidence="8" id="KW-1185">Reference proteome</keyword>
<dbReference type="PROSITE" id="PS51736">
    <property type="entry name" value="RECOMBINASES_3"/>
    <property type="match status" value="1"/>
</dbReference>
<dbReference type="GO" id="GO:0003677">
    <property type="term" value="F:DNA binding"/>
    <property type="evidence" value="ECO:0007669"/>
    <property type="project" value="UniProtKB-KW"/>
</dbReference>
<comment type="caution">
    <text evidence="7">The sequence shown here is derived from an EMBL/GenBank/DDBJ whole genome shotgun (WGS) entry which is preliminary data.</text>
</comment>
<dbReference type="SMART" id="SM00857">
    <property type="entry name" value="Resolvase"/>
    <property type="match status" value="1"/>
</dbReference>
<dbReference type="Gene3D" id="3.40.50.1390">
    <property type="entry name" value="Resolvase, N-terminal catalytic domain"/>
    <property type="match status" value="1"/>
</dbReference>
<evidence type="ECO:0000313" key="7">
    <source>
        <dbReference type="EMBL" id="GGB46310.1"/>
    </source>
</evidence>
<accession>A0A9W5TYF6</accession>
<dbReference type="InterPro" id="IPR038109">
    <property type="entry name" value="DNA_bind_recomb_sf"/>
</dbReference>
<dbReference type="PANTHER" id="PTHR30461">
    <property type="entry name" value="DNA-INVERTASE FROM LAMBDOID PROPHAGE"/>
    <property type="match status" value="1"/>
</dbReference>
<dbReference type="InterPro" id="IPR050639">
    <property type="entry name" value="SSR_resolvase"/>
</dbReference>
<proteinExistence type="predicted"/>
<dbReference type="EMBL" id="BMJD01000019">
    <property type="protein sequence ID" value="GGB46310.1"/>
    <property type="molecule type" value="Genomic_DNA"/>
</dbReference>
<dbReference type="GO" id="GO:0015074">
    <property type="term" value="P:DNA integration"/>
    <property type="evidence" value="ECO:0007669"/>
    <property type="project" value="UniProtKB-KW"/>
</dbReference>
<dbReference type="InterPro" id="IPR011109">
    <property type="entry name" value="DNA_bind_recombinase_dom"/>
</dbReference>
<dbReference type="InterPro" id="IPR006118">
    <property type="entry name" value="Recombinase_CS"/>
</dbReference>
<dbReference type="Gene3D" id="3.90.1750.20">
    <property type="entry name" value="Putative Large Serine Recombinase, Chain B, Domain 2"/>
    <property type="match status" value="1"/>
</dbReference>
<keyword evidence="3" id="KW-0233">DNA recombination</keyword>
<reference evidence="7" key="1">
    <citation type="journal article" date="2014" name="Int. J. Syst. Evol. Microbiol.">
        <title>Complete genome sequence of Corynebacterium casei LMG S-19264T (=DSM 44701T), isolated from a smear-ripened cheese.</title>
        <authorList>
            <consortium name="US DOE Joint Genome Institute (JGI-PGF)"/>
            <person name="Walter F."/>
            <person name="Albersmeier A."/>
            <person name="Kalinowski J."/>
            <person name="Ruckert C."/>
        </authorList>
    </citation>
    <scope>NUCLEOTIDE SEQUENCE</scope>
    <source>
        <strain evidence="7">CGMCC 1.15454</strain>
    </source>
</reference>
<dbReference type="CDD" id="cd00338">
    <property type="entry name" value="Ser_Recombinase"/>
    <property type="match status" value="1"/>
</dbReference>
<feature type="active site" description="O-(5'-phospho-DNA)-serine intermediate" evidence="4 5">
    <location>
        <position position="11"/>
    </location>
</feature>
<dbReference type="Pfam" id="PF07508">
    <property type="entry name" value="Recombinase"/>
    <property type="match status" value="1"/>
</dbReference>
<gene>
    <name evidence="7" type="ORF">GCM10011409_24850</name>
</gene>
<evidence type="ECO:0000256" key="4">
    <source>
        <dbReference type="PIRSR" id="PIRSR606118-50"/>
    </source>
</evidence>
<keyword evidence="1" id="KW-0229">DNA integration</keyword>
<dbReference type="SUPFAM" id="SSF53041">
    <property type="entry name" value="Resolvase-like"/>
    <property type="match status" value="1"/>
</dbReference>
<evidence type="ECO:0000313" key="8">
    <source>
        <dbReference type="Proteomes" id="UP000621492"/>
    </source>
</evidence>
<protein>
    <submittedName>
        <fullName evidence="7">Resolvase</fullName>
    </submittedName>
</protein>
<dbReference type="InterPro" id="IPR036162">
    <property type="entry name" value="Resolvase-like_N_sf"/>
</dbReference>
<dbReference type="Pfam" id="PF00239">
    <property type="entry name" value="Resolvase"/>
    <property type="match status" value="1"/>
</dbReference>
<dbReference type="AlphaFoldDB" id="A0A9W5TYF6"/>
<reference evidence="7" key="2">
    <citation type="submission" date="2020-09" db="EMBL/GenBank/DDBJ databases">
        <authorList>
            <person name="Sun Q."/>
            <person name="Zhou Y."/>
        </authorList>
    </citation>
    <scope>NUCLEOTIDE SEQUENCE</scope>
    <source>
        <strain evidence="7">CGMCC 1.15454</strain>
    </source>
</reference>
<evidence type="ECO:0000259" key="6">
    <source>
        <dbReference type="PROSITE" id="PS51736"/>
    </source>
</evidence>